<dbReference type="PANTHER" id="PTHR43143">
    <property type="entry name" value="METALLOPHOSPHOESTERASE, CALCINEURIN SUPERFAMILY"/>
    <property type="match status" value="1"/>
</dbReference>
<dbReference type="AlphaFoldDB" id="A0A0C1IPZ4"/>
<dbReference type="Pfam" id="PF00149">
    <property type="entry name" value="Metallophos"/>
    <property type="match status" value="1"/>
</dbReference>
<dbReference type="STRING" id="1349421.OI18_00650"/>
<keyword evidence="3" id="KW-1185">Reference proteome</keyword>
<evidence type="ECO:0000259" key="1">
    <source>
        <dbReference type="Pfam" id="PF00149"/>
    </source>
</evidence>
<name>A0A0C1IPZ4_9BACT</name>
<dbReference type="InterPro" id="IPR004843">
    <property type="entry name" value="Calcineurin-like_PHP"/>
</dbReference>
<gene>
    <name evidence="2" type="ORF">OI18_00650</name>
</gene>
<dbReference type="InterPro" id="IPR029052">
    <property type="entry name" value="Metallo-depent_PP-like"/>
</dbReference>
<dbReference type="SUPFAM" id="SSF56300">
    <property type="entry name" value="Metallo-dependent phosphatases"/>
    <property type="match status" value="1"/>
</dbReference>
<dbReference type="Gene3D" id="3.60.21.10">
    <property type="match status" value="1"/>
</dbReference>
<comment type="caution">
    <text evidence="2">The sequence shown here is derived from an EMBL/GenBank/DDBJ whole genome shotgun (WGS) entry which is preliminary data.</text>
</comment>
<sequence>MERSEFLGASMAGLGSLILPVSHLSSLTAKHSLRFHFVTDMHLPETPPAEVYRRFIKKLKGNRVDFILNGGDSIYDALKATPESVDGQWKSYASFLNEISLPVHGCLGNHDIEKWELTGYTGSNPTEEKNRAVKEMGMPHRYYRFKRENWHFIILDSSTYVKGGYEARLDDEQFSWLRNELSKIPSNEHVLILSHIPLFSACYRHYLKDDPKGIFPKIESRLLHQDGYAITELLSRYANIRLCLSGHLHMQEKIEYKGLPYYCLGAVCGNMWKGEFNGFVPAFFTIELGGNGAVKLSRTDY</sequence>
<protein>
    <recommendedName>
        <fullName evidence="1">Calcineurin-like phosphoesterase domain-containing protein</fullName>
    </recommendedName>
</protein>
<dbReference type="OrthoDB" id="9791866at2"/>
<reference evidence="2 3" key="1">
    <citation type="submission" date="2014-11" db="EMBL/GenBank/DDBJ databases">
        <title>Genome sequence of Flavihumibacter solisilvae 3-3.</title>
        <authorList>
            <person name="Zhou G."/>
            <person name="Li M."/>
            <person name="Wang G."/>
        </authorList>
    </citation>
    <scope>NUCLEOTIDE SEQUENCE [LARGE SCALE GENOMIC DNA]</scope>
    <source>
        <strain evidence="2 3">3-3</strain>
    </source>
</reference>
<evidence type="ECO:0000313" key="3">
    <source>
        <dbReference type="Proteomes" id="UP000031408"/>
    </source>
</evidence>
<dbReference type="RefSeq" id="WP_039136132.1">
    <property type="nucleotide sequence ID" value="NZ_JSVC01000001.1"/>
</dbReference>
<dbReference type="Proteomes" id="UP000031408">
    <property type="component" value="Unassembled WGS sequence"/>
</dbReference>
<proteinExistence type="predicted"/>
<accession>A0A0C1IPZ4</accession>
<organism evidence="2 3">
    <name type="scientific">Flavihumibacter solisilvae</name>
    <dbReference type="NCBI Taxonomy" id="1349421"/>
    <lineage>
        <taxon>Bacteria</taxon>
        <taxon>Pseudomonadati</taxon>
        <taxon>Bacteroidota</taxon>
        <taxon>Chitinophagia</taxon>
        <taxon>Chitinophagales</taxon>
        <taxon>Chitinophagaceae</taxon>
        <taxon>Flavihumibacter</taxon>
    </lineage>
</organism>
<feature type="domain" description="Calcineurin-like phosphoesterase" evidence="1">
    <location>
        <begin position="33"/>
        <end position="250"/>
    </location>
</feature>
<dbReference type="EMBL" id="JSVC01000001">
    <property type="protein sequence ID" value="KIC96305.1"/>
    <property type="molecule type" value="Genomic_DNA"/>
</dbReference>
<dbReference type="InterPro" id="IPR051918">
    <property type="entry name" value="STPP_CPPED1"/>
</dbReference>
<dbReference type="GO" id="GO:0016787">
    <property type="term" value="F:hydrolase activity"/>
    <property type="evidence" value="ECO:0007669"/>
    <property type="project" value="InterPro"/>
</dbReference>
<evidence type="ECO:0000313" key="2">
    <source>
        <dbReference type="EMBL" id="KIC96305.1"/>
    </source>
</evidence>
<dbReference type="PANTHER" id="PTHR43143:SF1">
    <property type="entry name" value="SERINE_THREONINE-PROTEIN PHOSPHATASE CPPED1"/>
    <property type="match status" value="1"/>
</dbReference>